<name>A0ABP9MMZ5_9GAMM</name>
<evidence type="ECO:0000259" key="5">
    <source>
        <dbReference type="PROSITE" id="PS50949"/>
    </source>
</evidence>
<dbReference type="EMBL" id="BAABKE010000003">
    <property type="protein sequence ID" value="GAA5097712.1"/>
    <property type="molecule type" value="Genomic_DNA"/>
</dbReference>
<sequence length="233" mass="26533">MKLSSVKRIPHEEVIVYFMEAIESGGFLPGETLPSIKEIADKLGYTEAEVAHAIKVLKAENILLDKTDGSLMLAKSDKDLIVEFVRSRILHIQPEDIISLLEIREGLETRSFVLATERATEQDLKSVEAALQALEARVKLQKTAAKEDLRFHLELVKASHNSMMTDLVEIIFERFFETLHDTRTSIRKLDNVDHFIDVHREIYNALVARDAELGVILMKKHIEQTIALYKNLS</sequence>
<reference evidence="7" key="1">
    <citation type="journal article" date="2019" name="Int. J. Syst. Evol. Microbiol.">
        <title>The Global Catalogue of Microorganisms (GCM) 10K type strain sequencing project: providing services to taxonomists for standard genome sequencing and annotation.</title>
        <authorList>
            <consortium name="The Broad Institute Genomics Platform"/>
            <consortium name="The Broad Institute Genome Sequencing Center for Infectious Disease"/>
            <person name="Wu L."/>
            <person name="Ma J."/>
        </authorList>
    </citation>
    <scope>NUCLEOTIDE SEQUENCE [LARGE SCALE GENOMIC DNA]</scope>
    <source>
        <strain evidence="7">JCM 18424</strain>
    </source>
</reference>
<dbReference type="InterPro" id="IPR000524">
    <property type="entry name" value="Tscrpt_reg_HTH_GntR"/>
</dbReference>
<keyword evidence="1" id="KW-0805">Transcription regulation</keyword>
<feature type="domain" description="HTH gntR-type" evidence="5">
    <location>
        <begin position="8"/>
        <end position="76"/>
    </location>
</feature>
<dbReference type="RefSeq" id="WP_077925256.1">
    <property type="nucleotide sequence ID" value="NZ_BAABKE010000003.1"/>
</dbReference>
<dbReference type="Gene3D" id="1.10.10.10">
    <property type="entry name" value="Winged helix-like DNA-binding domain superfamily/Winged helix DNA-binding domain"/>
    <property type="match status" value="1"/>
</dbReference>
<dbReference type="PANTHER" id="PTHR43537:SF5">
    <property type="entry name" value="UXU OPERON TRANSCRIPTIONAL REGULATOR"/>
    <property type="match status" value="1"/>
</dbReference>
<evidence type="ECO:0000313" key="6">
    <source>
        <dbReference type="EMBL" id="GAA5097712.1"/>
    </source>
</evidence>
<keyword evidence="2" id="KW-0238">DNA-binding</keyword>
<dbReference type="Pfam" id="PF07729">
    <property type="entry name" value="FCD"/>
    <property type="match status" value="1"/>
</dbReference>
<evidence type="ECO:0000256" key="3">
    <source>
        <dbReference type="ARBA" id="ARBA00023163"/>
    </source>
</evidence>
<dbReference type="Gene3D" id="1.20.120.530">
    <property type="entry name" value="GntR ligand-binding domain-like"/>
    <property type="match status" value="1"/>
</dbReference>
<dbReference type="SUPFAM" id="SSF48008">
    <property type="entry name" value="GntR ligand-binding domain-like"/>
    <property type="match status" value="1"/>
</dbReference>
<dbReference type="Pfam" id="PF00392">
    <property type="entry name" value="GntR"/>
    <property type="match status" value="1"/>
</dbReference>
<dbReference type="PROSITE" id="PS50949">
    <property type="entry name" value="HTH_GNTR"/>
    <property type="match status" value="1"/>
</dbReference>
<comment type="caution">
    <text evidence="6">The sequence shown here is derived from an EMBL/GenBank/DDBJ whole genome shotgun (WGS) entry which is preliminary data.</text>
</comment>
<keyword evidence="4" id="KW-0175">Coiled coil</keyword>
<gene>
    <name evidence="6" type="ORF">GCM10023338_09350</name>
</gene>
<dbReference type="InterPro" id="IPR008920">
    <property type="entry name" value="TF_FadR/GntR_C"/>
</dbReference>
<proteinExistence type="predicted"/>
<protein>
    <submittedName>
        <fullName evidence="6">FadR/GntR family transcriptional regulator</fullName>
    </submittedName>
</protein>
<organism evidence="6 7">
    <name type="scientific">Wohlfahrtiimonas larvae</name>
    <dbReference type="NCBI Taxonomy" id="1157986"/>
    <lineage>
        <taxon>Bacteria</taxon>
        <taxon>Pseudomonadati</taxon>
        <taxon>Pseudomonadota</taxon>
        <taxon>Gammaproteobacteria</taxon>
        <taxon>Cardiobacteriales</taxon>
        <taxon>Ignatzschineriaceae</taxon>
        <taxon>Wohlfahrtiimonas</taxon>
    </lineage>
</organism>
<evidence type="ECO:0000256" key="2">
    <source>
        <dbReference type="ARBA" id="ARBA00023125"/>
    </source>
</evidence>
<dbReference type="Proteomes" id="UP001500631">
    <property type="component" value="Unassembled WGS sequence"/>
</dbReference>
<keyword evidence="3" id="KW-0804">Transcription</keyword>
<evidence type="ECO:0000313" key="7">
    <source>
        <dbReference type="Proteomes" id="UP001500631"/>
    </source>
</evidence>
<dbReference type="InterPro" id="IPR036388">
    <property type="entry name" value="WH-like_DNA-bd_sf"/>
</dbReference>
<accession>A0ABP9MMZ5</accession>
<dbReference type="SMART" id="SM00895">
    <property type="entry name" value="FCD"/>
    <property type="match status" value="1"/>
</dbReference>
<dbReference type="InterPro" id="IPR036390">
    <property type="entry name" value="WH_DNA-bd_sf"/>
</dbReference>
<dbReference type="PANTHER" id="PTHR43537">
    <property type="entry name" value="TRANSCRIPTIONAL REGULATOR, GNTR FAMILY"/>
    <property type="match status" value="1"/>
</dbReference>
<dbReference type="InterPro" id="IPR011711">
    <property type="entry name" value="GntR_C"/>
</dbReference>
<evidence type="ECO:0000256" key="1">
    <source>
        <dbReference type="ARBA" id="ARBA00023015"/>
    </source>
</evidence>
<evidence type="ECO:0000256" key="4">
    <source>
        <dbReference type="SAM" id="Coils"/>
    </source>
</evidence>
<dbReference type="SUPFAM" id="SSF46785">
    <property type="entry name" value="Winged helix' DNA-binding domain"/>
    <property type="match status" value="1"/>
</dbReference>
<keyword evidence="7" id="KW-1185">Reference proteome</keyword>
<feature type="coiled-coil region" evidence="4">
    <location>
        <begin position="117"/>
        <end position="144"/>
    </location>
</feature>